<dbReference type="EMBL" id="JAEVFJ010000087">
    <property type="protein sequence ID" value="KAH8070033.1"/>
    <property type="molecule type" value="Genomic_DNA"/>
</dbReference>
<dbReference type="InterPro" id="IPR001357">
    <property type="entry name" value="BRCT_dom"/>
</dbReference>
<protein>
    <recommendedName>
        <fullName evidence="2">BRCT domain-containing protein</fullName>
    </recommendedName>
</protein>
<dbReference type="InterPro" id="IPR053036">
    <property type="entry name" value="CellCycle_DNARepair_Reg"/>
</dbReference>
<dbReference type="Proteomes" id="UP000813824">
    <property type="component" value="Unassembled WGS sequence"/>
</dbReference>
<dbReference type="PROSITE" id="PS50172">
    <property type="entry name" value="BRCT"/>
    <property type="match status" value="1"/>
</dbReference>
<dbReference type="InterPro" id="IPR036420">
    <property type="entry name" value="BRCT_dom_sf"/>
</dbReference>
<dbReference type="GO" id="GO:0006302">
    <property type="term" value="P:double-strand break repair"/>
    <property type="evidence" value="ECO:0007669"/>
    <property type="project" value="TreeGrafter"/>
</dbReference>
<evidence type="ECO:0000256" key="1">
    <source>
        <dbReference type="SAM" id="MobiDB-lite"/>
    </source>
</evidence>
<dbReference type="Gene3D" id="3.40.50.10190">
    <property type="entry name" value="BRCT domain"/>
    <property type="match status" value="1"/>
</dbReference>
<gene>
    <name evidence="3" type="ORF">BXZ70DRAFT_1013358</name>
</gene>
<reference evidence="3" key="1">
    <citation type="journal article" date="2021" name="New Phytol.">
        <title>Evolutionary innovations through gain and loss of genes in the ectomycorrhizal Boletales.</title>
        <authorList>
            <person name="Wu G."/>
            <person name="Miyauchi S."/>
            <person name="Morin E."/>
            <person name="Kuo A."/>
            <person name="Drula E."/>
            <person name="Varga T."/>
            <person name="Kohler A."/>
            <person name="Feng B."/>
            <person name="Cao Y."/>
            <person name="Lipzen A."/>
            <person name="Daum C."/>
            <person name="Hundley H."/>
            <person name="Pangilinan J."/>
            <person name="Johnson J."/>
            <person name="Barry K."/>
            <person name="LaButti K."/>
            <person name="Ng V."/>
            <person name="Ahrendt S."/>
            <person name="Min B."/>
            <person name="Choi I.G."/>
            <person name="Park H."/>
            <person name="Plett J.M."/>
            <person name="Magnuson J."/>
            <person name="Spatafora J.W."/>
            <person name="Nagy L.G."/>
            <person name="Henrissat B."/>
            <person name="Grigoriev I.V."/>
            <person name="Yang Z.L."/>
            <person name="Xu J."/>
            <person name="Martin F.M."/>
        </authorList>
    </citation>
    <scope>NUCLEOTIDE SEQUENCE</scope>
    <source>
        <strain evidence="3">KKN 215</strain>
    </source>
</reference>
<evidence type="ECO:0000313" key="4">
    <source>
        <dbReference type="Proteomes" id="UP000813824"/>
    </source>
</evidence>
<evidence type="ECO:0000313" key="3">
    <source>
        <dbReference type="EMBL" id="KAH8070033.1"/>
    </source>
</evidence>
<feature type="domain" description="BRCT" evidence="2">
    <location>
        <begin position="157"/>
        <end position="207"/>
    </location>
</feature>
<proteinExistence type="predicted"/>
<dbReference type="PANTHER" id="PTHR47667:SF1">
    <property type="entry name" value="REGULATOR OF TY1 TRANSPOSITION PROTEIN 107"/>
    <property type="match status" value="1"/>
</dbReference>
<dbReference type="GO" id="GO:0005634">
    <property type="term" value="C:nucleus"/>
    <property type="evidence" value="ECO:0007669"/>
    <property type="project" value="TreeGrafter"/>
</dbReference>
<organism evidence="3 4">
    <name type="scientific">Cristinia sonorae</name>
    <dbReference type="NCBI Taxonomy" id="1940300"/>
    <lineage>
        <taxon>Eukaryota</taxon>
        <taxon>Fungi</taxon>
        <taxon>Dikarya</taxon>
        <taxon>Basidiomycota</taxon>
        <taxon>Agaricomycotina</taxon>
        <taxon>Agaricomycetes</taxon>
        <taxon>Agaricomycetidae</taxon>
        <taxon>Agaricales</taxon>
        <taxon>Pleurotineae</taxon>
        <taxon>Stephanosporaceae</taxon>
        <taxon>Cristinia</taxon>
    </lineage>
</organism>
<dbReference type="PANTHER" id="PTHR47667">
    <property type="entry name" value="REGULATOR OF TY1 TRANSPOSITION PROTEIN 107"/>
    <property type="match status" value="1"/>
</dbReference>
<dbReference type="AlphaFoldDB" id="A0A8K0XJW7"/>
<dbReference type="OrthoDB" id="342264at2759"/>
<dbReference type="GO" id="GO:1990683">
    <property type="term" value="P:DNA double-strand break attachment to nuclear envelope"/>
    <property type="evidence" value="ECO:0007669"/>
    <property type="project" value="TreeGrafter"/>
</dbReference>
<dbReference type="SUPFAM" id="SSF52113">
    <property type="entry name" value="BRCT domain"/>
    <property type="match status" value="2"/>
</dbReference>
<accession>A0A8K0XJW7</accession>
<comment type="caution">
    <text evidence="3">The sequence shown here is derived from an EMBL/GenBank/DDBJ whole genome shotgun (WGS) entry which is preliminary data.</text>
</comment>
<evidence type="ECO:0000259" key="2">
    <source>
        <dbReference type="PROSITE" id="PS50172"/>
    </source>
</evidence>
<dbReference type="Pfam" id="PF12738">
    <property type="entry name" value="PTCB-BRCT"/>
    <property type="match status" value="1"/>
</dbReference>
<sequence length="301" mass="33440">MSAFGPGSFILRLKPRWKLPADKDAVYASVFQEGPVPSPKSVWKGLKLMLSLDLTDSQRAAHEADIIREGGIVVQKVEEADMLIMRYWSGPDFVKAYRLNKTIVTLARLWFVRATVKISRPTDQLLHYPAPRHPIDGVSAHKITITNYTGLDREYPKLIAILGAEFTADMTGNNSVVIAASMEGKKTQKAVSWSIPAVNHMWSEDCLIQWRHIFQARDKCTYFGGYDPSELELIEKEVVAQEQGQPPPTNGPSAPIATGQSHGAYLDRDIEMDVEDDDDDVVKPKKKAPSPSKAKLSPAVD</sequence>
<dbReference type="GO" id="GO:0035361">
    <property type="term" value="C:Cul8-RING ubiquitin ligase complex"/>
    <property type="evidence" value="ECO:0007669"/>
    <property type="project" value="TreeGrafter"/>
</dbReference>
<keyword evidence="4" id="KW-1185">Reference proteome</keyword>
<feature type="region of interest" description="Disordered" evidence="1">
    <location>
        <begin position="240"/>
        <end position="301"/>
    </location>
</feature>
<feature type="compositionally biased region" description="Low complexity" evidence="1">
    <location>
        <begin position="289"/>
        <end position="301"/>
    </location>
</feature>
<name>A0A8K0XJW7_9AGAR</name>